<proteinExistence type="predicted"/>
<organism evidence="1">
    <name type="scientific">Arion vulgaris</name>
    <dbReference type="NCBI Taxonomy" id="1028688"/>
    <lineage>
        <taxon>Eukaryota</taxon>
        <taxon>Metazoa</taxon>
        <taxon>Spiralia</taxon>
        <taxon>Lophotrochozoa</taxon>
        <taxon>Mollusca</taxon>
        <taxon>Gastropoda</taxon>
        <taxon>Heterobranchia</taxon>
        <taxon>Euthyneura</taxon>
        <taxon>Panpulmonata</taxon>
        <taxon>Eupulmonata</taxon>
        <taxon>Stylommatophora</taxon>
        <taxon>Helicina</taxon>
        <taxon>Arionoidea</taxon>
        <taxon>Arionidae</taxon>
        <taxon>Arion</taxon>
    </lineage>
</organism>
<evidence type="ECO:0000313" key="1">
    <source>
        <dbReference type="EMBL" id="CEK68539.1"/>
    </source>
</evidence>
<accession>A0A0B6ZIU3</accession>
<dbReference type="EMBL" id="HACG01021674">
    <property type="protein sequence ID" value="CEK68539.1"/>
    <property type="molecule type" value="Transcribed_RNA"/>
</dbReference>
<feature type="non-terminal residue" evidence="1">
    <location>
        <position position="68"/>
    </location>
</feature>
<protein>
    <submittedName>
        <fullName evidence="1">Uncharacterized protein</fullName>
    </submittedName>
</protein>
<reference evidence="1" key="1">
    <citation type="submission" date="2014-12" db="EMBL/GenBank/DDBJ databases">
        <title>Insight into the proteome of Arion vulgaris.</title>
        <authorList>
            <person name="Aradska J."/>
            <person name="Bulat T."/>
            <person name="Smidak R."/>
            <person name="Sarate P."/>
            <person name="Gangsoo J."/>
            <person name="Sialana F."/>
            <person name="Bilban M."/>
            <person name="Lubec G."/>
        </authorList>
    </citation>
    <scope>NUCLEOTIDE SEQUENCE</scope>
    <source>
        <tissue evidence="1">Skin</tissue>
    </source>
</reference>
<dbReference type="AlphaFoldDB" id="A0A0B6ZIU3"/>
<gene>
    <name evidence="1" type="primary">ORF66669</name>
</gene>
<name>A0A0B6ZIU3_9EUPU</name>
<sequence length="68" mass="7988">MNRRGEKLEYLHDGKRYLTNLPTNPLLEIKAHHLYTSDLAFRSSGRNIISVVRKQLNASDHLQRSEER</sequence>